<organism evidence="2 3">
    <name type="scientific">Pseudolycoriella hygida</name>
    <dbReference type="NCBI Taxonomy" id="35572"/>
    <lineage>
        <taxon>Eukaryota</taxon>
        <taxon>Metazoa</taxon>
        <taxon>Ecdysozoa</taxon>
        <taxon>Arthropoda</taxon>
        <taxon>Hexapoda</taxon>
        <taxon>Insecta</taxon>
        <taxon>Pterygota</taxon>
        <taxon>Neoptera</taxon>
        <taxon>Endopterygota</taxon>
        <taxon>Diptera</taxon>
        <taxon>Nematocera</taxon>
        <taxon>Sciaroidea</taxon>
        <taxon>Sciaridae</taxon>
        <taxon>Pseudolycoriella</taxon>
    </lineage>
</organism>
<sequence>MKLRATVILFLVVQCVTSLRIMNRCTCAANQQGSYCPSCPSKCAYHCGCLFPGTGEEIKPRPNFNRPEHCGVCAVCLNLPECSVPLPACSA</sequence>
<protein>
    <submittedName>
        <fullName evidence="2">Uncharacterized protein</fullName>
    </submittedName>
</protein>
<dbReference type="AlphaFoldDB" id="A0A9Q0NDI9"/>
<dbReference type="Proteomes" id="UP001151699">
    <property type="component" value="Chromosome A"/>
</dbReference>
<evidence type="ECO:0000313" key="2">
    <source>
        <dbReference type="EMBL" id="KAJ6648269.1"/>
    </source>
</evidence>
<feature type="signal peptide" evidence="1">
    <location>
        <begin position="1"/>
        <end position="18"/>
    </location>
</feature>
<accession>A0A9Q0NDI9</accession>
<dbReference type="EMBL" id="WJQU01000001">
    <property type="protein sequence ID" value="KAJ6648269.1"/>
    <property type="molecule type" value="Genomic_DNA"/>
</dbReference>
<evidence type="ECO:0000256" key="1">
    <source>
        <dbReference type="SAM" id="SignalP"/>
    </source>
</evidence>
<name>A0A9Q0NDI9_9DIPT</name>
<reference evidence="2" key="1">
    <citation type="submission" date="2022-07" db="EMBL/GenBank/DDBJ databases">
        <authorList>
            <person name="Trinca V."/>
            <person name="Uliana J.V.C."/>
            <person name="Torres T.T."/>
            <person name="Ward R.J."/>
            <person name="Monesi N."/>
        </authorList>
    </citation>
    <scope>NUCLEOTIDE SEQUENCE</scope>
    <source>
        <strain evidence="2">HSMRA1968</strain>
        <tissue evidence="2">Whole embryos</tissue>
    </source>
</reference>
<proteinExistence type="predicted"/>
<evidence type="ECO:0000313" key="3">
    <source>
        <dbReference type="Proteomes" id="UP001151699"/>
    </source>
</evidence>
<feature type="non-terminal residue" evidence="2">
    <location>
        <position position="1"/>
    </location>
</feature>
<keyword evidence="1" id="KW-0732">Signal</keyword>
<comment type="caution">
    <text evidence="2">The sequence shown here is derived from an EMBL/GenBank/DDBJ whole genome shotgun (WGS) entry which is preliminary data.</text>
</comment>
<keyword evidence="3" id="KW-1185">Reference proteome</keyword>
<feature type="chain" id="PRO_5040155611" evidence="1">
    <location>
        <begin position="19"/>
        <end position="91"/>
    </location>
</feature>
<gene>
    <name evidence="2" type="ORF">Bhyg_03497</name>
</gene>